<evidence type="ECO:0000256" key="3">
    <source>
        <dbReference type="ARBA" id="ARBA00022692"/>
    </source>
</evidence>
<dbReference type="GO" id="GO:0005886">
    <property type="term" value="C:plasma membrane"/>
    <property type="evidence" value="ECO:0007669"/>
    <property type="project" value="UniProtKB-SubCell"/>
</dbReference>
<feature type="transmembrane region" description="Helical" evidence="7">
    <location>
        <begin position="333"/>
        <end position="351"/>
    </location>
</feature>
<keyword evidence="11" id="KW-1185">Reference proteome</keyword>
<evidence type="ECO:0000256" key="1">
    <source>
        <dbReference type="ARBA" id="ARBA00004651"/>
    </source>
</evidence>
<evidence type="ECO:0000256" key="4">
    <source>
        <dbReference type="ARBA" id="ARBA00022989"/>
    </source>
</evidence>
<feature type="transmembrane region" description="Helical" evidence="7">
    <location>
        <begin position="298"/>
        <end position="321"/>
    </location>
</feature>
<dbReference type="Pfam" id="PF03772">
    <property type="entry name" value="Competence"/>
    <property type="match status" value="1"/>
</dbReference>
<keyword evidence="4 7" id="KW-1133">Transmembrane helix</keyword>
<dbReference type="AlphaFoldDB" id="A0A8J7M6W6"/>
<comment type="caution">
    <text evidence="10">The sequence shown here is derived from an EMBL/GenBank/DDBJ whole genome shotgun (WGS) entry which is preliminary data.</text>
</comment>
<comment type="subcellular location">
    <subcellularLocation>
        <location evidence="1">Cell membrane</location>
        <topology evidence="1">Multi-pass membrane protein</topology>
    </subcellularLocation>
</comment>
<evidence type="ECO:0000259" key="9">
    <source>
        <dbReference type="Pfam" id="PF13567"/>
    </source>
</evidence>
<keyword evidence="3 7" id="KW-0812">Transmembrane</keyword>
<dbReference type="InterPro" id="IPR025405">
    <property type="entry name" value="DUF4131"/>
</dbReference>
<feature type="transmembrane region" description="Helical" evidence="7">
    <location>
        <begin position="542"/>
        <end position="563"/>
    </location>
</feature>
<dbReference type="PANTHER" id="PTHR30619:SF1">
    <property type="entry name" value="RECOMBINATION PROTEIN 2"/>
    <property type="match status" value="1"/>
</dbReference>
<feature type="transmembrane region" description="Helical" evidence="7">
    <location>
        <begin position="87"/>
        <end position="108"/>
    </location>
</feature>
<feature type="transmembrane region" description="Helical" evidence="7">
    <location>
        <begin position="570"/>
        <end position="586"/>
    </location>
</feature>
<reference evidence="10" key="1">
    <citation type="submission" date="2020-12" db="EMBL/GenBank/DDBJ databases">
        <title>Bacterial taxonomy.</title>
        <authorList>
            <person name="Pan X."/>
        </authorList>
    </citation>
    <scope>NUCLEOTIDE SEQUENCE</scope>
    <source>
        <strain evidence="10">M0105</strain>
    </source>
</reference>
<keyword evidence="5 7" id="KW-0472">Membrane</keyword>
<feature type="domain" description="DUF4131" evidence="9">
    <location>
        <begin position="62"/>
        <end position="219"/>
    </location>
</feature>
<dbReference type="PANTHER" id="PTHR30619">
    <property type="entry name" value="DNA INTERNALIZATION/COMPETENCE PROTEIN COMEC/REC2"/>
    <property type="match status" value="1"/>
</dbReference>
<dbReference type="Pfam" id="PF13567">
    <property type="entry name" value="DUF4131"/>
    <property type="match status" value="1"/>
</dbReference>
<name>A0A8J7M6W6_9RHOB</name>
<evidence type="ECO:0000256" key="5">
    <source>
        <dbReference type="ARBA" id="ARBA00023136"/>
    </source>
</evidence>
<evidence type="ECO:0000256" key="2">
    <source>
        <dbReference type="ARBA" id="ARBA00022475"/>
    </source>
</evidence>
<dbReference type="Proteomes" id="UP000655420">
    <property type="component" value="Unassembled WGS sequence"/>
</dbReference>
<proteinExistence type="predicted"/>
<dbReference type="RefSeq" id="WP_200608468.1">
    <property type="nucleotide sequence ID" value="NZ_JAEHHL010000002.1"/>
</dbReference>
<feature type="transmembrane region" description="Helical" evidence="7">
    <location>
        <begin position="404"/>
        <end position="424"/>
    </location>
</feature>
<evidence type="ECO:0000256" key="6">
    <source>
        <dbReference type="SAM" id="MobiDB-lite"/>
    </source>
</evidence>
<protein>
    <submittedName>
        <fullName evidence="10">ComEC/Rec2 family competence protein</fullName>
    </submittedName>
</protein>
<feature type="transmembrane region" description="Helical" evidence="7">
    <location>
        <begin position="509"/>
        <end position="530"/>
    </location>
</feature>
<dbReference type="NCBIfam" id="TIGR00360">
    <property type="entry name" value="ComEC_N-term"/>
    <property type="match status" value="1"/>
</dbReference>
<dbReference type="InterPro" id="IPR052159">
    <property type="entry name" value="Competence_DNA_uptake"/>
</dbReference>
<dbReference type="InterPro" id="IPR004477">
    <property type="entry name" value="ComEC_N"/>
</dbReference>
<evidence type="ECO:0000256" key="7">
    <source>
        <dbReference type="SAM" id="Phobius"/>
    </source>
</evidence>
<feature type="region of interest" description="Disordered" evidence="6">
    <location>
        <begin position="718"/>
        <end position="751"/>
    </location>
</feature>
<feature type="transmembrane region" description="Helical" evidence="7">
    <location>
        <begin position="65"/>
        <end position="80"/>
    </location>
</feature>
<feature type="domain" description="ComEC/Rec2-related protein" evidence="8">
    <location>
        <begin position="274"/>
        <end position="565"/>
    </location>
</feature>
<evidence type="ECO:0000313" key="11">
    <source>
        <dbReference type="Proteomes" id="UP000655420"/>
    </source>
</evidence>
<gene>
    <name evidence="10" type="ORF">H0I76_06440</name>
</gene>
<evidence type="ECO:0000313" key="10">
    <source>
        <dbReference type="EMBL" id="MBK0398820.1"/>
    </source>
</evidence>
<organism evidence="10 11">
    <name type="scientific">Thermohalobaculum xanthum</name>
    <dbReference type="NCBI Taxonomy" id="2753746"/>
    <lineage>
        <taxon>Bacteria</taxon>
        <taxon>Pseudomonadati</taxon>
        <taxon>Pseudomonadota</taxon>
        <taxon>Alphaproteobacteria</taxon>
        <taxon>Rhodobacterales</taxon>
        <taxon>Paracoccaceae</taxon>
        <taxon>Thermohalobaculum</taxon>
    </lineage>
</organism>
<sequence>MGAASPGLAGAVMGQARRVGKVGLWHRIDWGGALALEMRRAGLWLPVLLGMGIWLYFALPAEPPAWTAVLAAVPLLAATLSRVRGHLVLRGVVFAALALSMGYALALVNAHRVAAPVLDGPRGLTVEGRVLVLDRSASEAPRVLLDRVTLFGVEEEETPARLRVALLGLDFTNAPRPGEVIRLSATLLPPGDPVEPGGFDFGTRAFFEGIGAVGYSRNPVLRIPSHEAMATDAGGPVDRLFDRLRLWLASTRMDLAEAIRAAVSGASGAFAAAIIVGDRAGIAEVDAEALRISSLAHLLAISGLHMGLLTGLVFAAVRFGLALPARIALRWPTKKVAAVAALLAGAGYLMLSGATVATQRAFVMVGVAFLAVLFDRPAISLRGLALAAAVVLAVRPVSLFDVGFQMSFAATLALVAGYEQLAILSRSRREKAPDAPPLGLRGRILRVALVWTGGLVITSLVAGAATAPFSTYHFNRLAPYGLLANLGAVPVMGLVIAPSAILAALGAPLGLAGLPLGVMGAGIDWVLGVAHATAALPGADRVVPAGASEHLALIALGGLWLALWRGGWRLVGVAPILAGLALWIWLPPQRPVLIVAPNAALVGLMGPEGRALDRAKGQSYAAETWLRRDGDGADQPLAAARPGLEHGRSLRGALGGGWRLEVVNATRPEPGELAALCTPKTLLIARNAAEAPAGACLFYGRAALRRAGAIAVWPGGGGVEGRAQHRSRAPPLEPPQAAERRQRSARAGGPRLRCRGWSGFLTCRAPSGERPAPAS</sequence>
<accession>A0A8J7M6W6</accession>
<keyword evidence="2" id="KW-1003">Cell membrane</keyword>
<evidence type="ECO:0000259" key="8">
    <source>
        <dbReference type="Pfam" id="PF03772"/>
    </source>
</evidence>
<dbReference type="EMBL" id="JAEHHL010000002">
    <property type="protein sequence ID" value="MBK0398820.1"/>
    <property type="molecule type" value="Genomic_DNA"/>
</dbReference>
<feature type="transmembrane region" description="Helical" evidence="7">
    <location>
        <begin position="41"/>
        <end position="59"/>
    </location>
</feature>
<feature type="transmembrane region" description="Helical" evidence="7">
    <location>
        <begin position="477"/>
        <end position="497"/>
    </location>
</feature>
<feature type="transmembrane region" description="Helical" evidence="7">
    <location>
        <begin position="444"/>
        <end position="465"/>
    </location>
</feature>